<dbReference type="InterPro" id="IPR005135">
    <property type="entry name" value="Endo/exonuclease/phosphatase"/>
</dbReference>
<feature type="transmembrane region" description="Helical" evidence="2">
    <location>
        <begin position="1717"/>
        <end position="1738"/>
    </location>
</feature>
<comment type="caution">
    <text evidence="3">The sequence shown here is derived from an EMBL/GenBank/DDBJ whole genome shotgun (WGS) entry which is preliminary data.</text>
</comment>
<dbReference type="OrthoDB" id="412006at2759"/>
<keyword evidence="2" id="KW-0472">Membrane</keyword>
<keyword evidence="2" id="KW-1133">Transmembrane helix</keyword>
<organism evidence="3 4">
    <name type="scientific">Paramuricea clavata</name>
    <name type="common">Red gorgonian</name>
    <name type="synonym">Violescent sea-whip</name>
    <dbReference type="NCBI Taxonomy" id="317549"/>
    <lineage>
        <taxon>Eukaryota</taxon>
        <taxon>Metazoa</taxon>
        <taxon>Cnidaria</taxon>
        <taxon>Anthozoa</taxon>
        <taxon>Octocorallia</taxon>
        <taxon>Malacalcyonacea</taxon>
        <taxon>Plexauridae</taxon>
        <taxon>Paramuricea</taxon>
    </lineage>
</organism>
<dbReference type="Pfam" id="PF00078">
    <property type="entry name" value="RVT_1"/>
    <property type="match status" value="1"/>
</dbReference>
<dbReference type="PROSITE" id="PS50878">
    <property type="entry name" value="RT_POL"/>
    <property type="match status" value="1"/>
</dbReference>
<evidence type="ECO:0000313" key="4">
    <source>
        <dbReference type="Proteomes" id="UP001152795"/>
    </source>
</evidence>
<dbReference type="InterPro" id="IPR043502">
    <property type="entry name" value="DNA/RNA_pol_sf"/>
</dbReference>
<accession>A0A7D9EH45</accession>
<reference evidence="3" key="1">
    <citation type="submission" date="2020-04" db="EMBL/GenBank/DDBJ databases">
        <authorList>
            <person name="Alioto T."/>
            <person name="Alioto T."/>
            <person name="Gomez Garrido J."/>
        </authorList>
    </citation>
    <scope>NUCLEOTIDE SEQUENCE</scope>
    <source>
        <strain evidence="3">A484AB</strain>
    </source>
</reference>
<dbReference type="InterPro" id="IPR000477">
    <property type="entry name" value="RT_dom"/>
</dbReference>
<dbReference type="EMBL" id="CACRXK020005982">
    <property type="protein sequence ID" value="CAB4007986.1"/>
    <property type="molecule type" value="Genomic_DNA"/>
</dbReference>
<dbReference type="InterPro" id="IPR036691">
    <property type="entry name" value="Endo/exonu/phosph_ase_sf"/>
</dbReference>
<dbReference type="SUPFAM" id="SSF56219">
    <property type="entry name" value="DNase I-like"/>
    <property type="match status" value="1"/>
</dbReference>
<feature type="region of interest" description="Disordered" evidence="1">
    <location>
        <begin position="466"/>
        <end position="485"/>
    </location>
</feature>
<evidence type="ECO:0000313" key="3">
    <source>
        <dbReference type="EMBL" id="CAB4007986.1"/>
    </source>
</evidence>
<dbReference type="SUPFAM" id="SSF56672">
    <property type="entry name" value="DNA/RNA polymerases"/>
    <property type="match status" value="1"/>
</dbReference>
<gene>
    <name evidence="3" type="ORF">PACLA_8A029717</name>
</gene>
<sequence>MQAFGRFLLDLNWNVLSQLPDCQKMCDLFYDIILMGLDTIFPQKSVKLHHRDKAWIIPEIKLLISQRQKAFALGNTIEYNKLRNKVIHVVKQAKSKYFESQVNHIKNSKPRKWWSAIKSLAGFSLKPAFHSAEVNGTILQGRDLALAVNNGFLAATKSLPPLSITDKLSVEEPTVLYPISVVDVESRLKAVKSNKAPGPDSLPNWIPNNFSMEISEPVTMIFNASLKQAQVPMQWKEANVIPVPKTSSVTDISSDLRPISLTATLSKSDTGVQSAEVSVITCTGDRSEVSNLTTENNDYGAEIPVAKIDIISPIDNSSLAELENFIDDSFCNIMNSRHSEVTKEKVEYEISNLLAKLTKQDETININKQDICKLREENLHLKSRISKLEGKMASASIEKFPGAIEISSVTPTTQYVPISTKKKANEDRLPESNVPNMQSNPENRGFCLKDDRCDFSHAWVPTRSASAIATKRPHSPTSAAPNVQPTPMATPILSKAVNGNPTTLVQFSPIILPDPPKQILLNPHKQSSTPCISLESSPTCIPMLFPISDLPESTPSRYSYSVQKTNTLERLKFESTLPSTKIPNLLICNLRSLTSKVDELDAVVSFNQTDMVCITETWLSSAIPDNLVSLSNFNLFRNDRLVSNGGGVCAYINSNIYCRRIEEFENSSIESLWLSVRPKKLPRSVSVILLAVVYHSTASRQTENVELYSHIQTNVDSFLYSHPEALVLITGDFNFRSTGLDANHLKRIAGLTQIVKVATRADVTLDWCLTNSKVDNIYESIQLPPIGTSDHYTILMKAQPSPSKPDNSHIWKRDLRDSRIRPFGRYITTFDWSPILDIHDCDTKYEKFNDTMTVMIEKFFPLERIKVRKCDKPWMTSSIKSAIGRRQKALHESGKNSDIYKYWRNRVQSCIKVARKIYYMRSVEKLKNSNPARWWKEVKAIGGLSSKNSWYSQLFSDDVRNCEELAENFNNFLTALTSHFDPLTLDEIQEGLEVPNHYLVDAQQIYMKLSKIKTTKSPGPDMFPNKILKTFAFELAPVISDIFNSSMTQGTFPKALKRSIVVPVPKVSPPKSIEDDLRPISLTSQIAKVMEDCTLDNFFPEVVNKLDTKQFALPKKSTTHALVYLLHSILVALERGSCTARLFFADFKKGFDLVDHNVIIKELTLLGTYPSIIRWIKAFLCDREQCVRVGTSMSSWKKTNGGLPQGTKLGPLLFAVLINSLLKNWPGRIKFVDDTSALEIIPRFSSSLMPLVVNEISDYALERGMELNYKKCKQMLINFLKYKGSDDENPIYVAGKPVETVSSFKLLGVWISNDLSWNTHVDMVLKKANSRLYALRLLKKAGLQASHIVQIYISFIRSRIEYASPVWSSIPKSLSDILESVQKRALRIAYLDLLYDEALEISNLQYLSTQLTLLGVWISNDLSWNTHVDMVLKKANSRLYALRLLKKAGLQASHIVQIYISFIRSRIEYASPVWSSIPKSLSDILESIQKRALRIAYPDLLYDEALEISNLQYLSTRRDISCKKFVESLRRDVSPYNPLTQIMEIRPGYSIKTECEFKYWEKYKTLRNRVTALVKSAKGSYNRKLIEDNSGDPKSFWRTLTRLIPGKKVLPRNIKVDNMSLHCFSKIANGEGFDMYWRSNTPNELFHFEEISENFTLGQLNKLKNNMDNYRPVSILPVVSKILERAVHTQLYKFMVDNNLLSPYQSGFRKRHSTETAWSVLILLIFARPSIRSTMVYFWKNCMVMGLQAVNWIGLRTTYQIGSILGPLLFVIFVNDLPNAVNSCSILIWLNMNKLFLHADKI</sequence>
<feature type="compositionally biased region" description="Polar residues" evidence="1">
    <location>
        <begin position="475"/>
        <end position="485"/>
    </location>
</feature>
<dbReference type="Pfam" id="PF03372">
    <property type="entry name" value="Exo_endo_phos"/>
    <property type="match status" value="1"/>
</dbReference>
<keyword evidence="4" id="KW-1185">Reference proteome</keyword>
<feature type="non-terminal residue" evidence="3">
    <location>
        <position position="1"/>
    </location>
</feature>
<name>A0A7D9EH45_PARCT</name>
<proteinExistence type="predicted"/>
<dbReference type="PANTHER" id="PTHR47510:SF3">
    <property type="entry name" value="ENDO_EXONUCLEASE_PHOSPHATASE DOMAIN-CONTAINING PROTEIN"/>
    <property type="match status" value="1"/>
</dbReference>
<dbReference type="Proteomes" id="UP001152795">
    <property type="component" value="Unassembled WGS sequence"/>
</dbReference>
<keyword evidence="2" id="KW-0812">Transmembrane</keyword>
<feature type="compositionally biased region" description="Polar residues" evidence="1">
    <location>
        <begin position="433"/>
        <end position="442"/>
    </location>
</feature>
<evidence type="ECO:0000256" key="1">
    <source>
        <dbReference type="SAM" id="MobiDB-lite"/>
    </source>
</evidence>
<dbReference type="Gene3D" id="3.60.10.10">
    <property type="entry name" value="Endonuclease/exonuclease/phosphatase"/>
    <property type="match status" value="1"/>
</dbReference>
<dbReference type="GO" id="GO:0003824">
    <property type="term" value="F:catalytic activity"/>
    <property type="evidence" value="ECO:0007669"/>
    <property type="project" value="InterPro"/>
</dbReference>
<evidence type="ECO:0000256" key="2">
    <source>
        <dbReference type="SAM" id="Phobius"/>
    </source>
</evidence>
<dbReference type="PANTHER" id="PTHR47510">
    <property type="entry name" value="REVERSE TRANSCRIPTASE DOMAIN-CONTAINING PROTEIN"/>
    <property type="match status" value="1"/>
</dbReference>
<feature type="region of interest" description="Disordered" evidence="1">
    <location>
        <begin position="421"/>
        <end position="443"/>
    </location>
</feature>
<feature type="transmembrane region" description="Helical" evidence="2">
    <location>
        <begin position="1750"/>
        <end position="1774"/>
    </location>
</feature>
<protein>
    <submittedName>
        <fullName evidence="3">Uncharacterized protein</fullName>
    </submittedName>
</protein>